<keyword evidence="1" id="KW-0472">Membrane</keyword>
<protein>
    <submittedName>
        <fullName evidence="2">Uncharacterized protein</fullName>
    </submittedName>
</protein>
<dbReference type="RefSeq" id="WP_157563779.1">
    <property type="nucleotide sequence ID" value="NZ_WPIK01000002.1"/>
</dbReference>
<keyword evidence="1" id="KW-0812">Transmembrane</keyword>
<dbReference type="EMBL" id="WPIK01000002">
    <property type="protein sequence ID" value="MVN20343.1"/>
    <property type="molecule type" value="Genomic_DNA"/>
</dbReference>
<dbReference type="AlphaFoldDB" id="A0A7K1SSQ7"/>
<proteinExistence type="predicted"/>
<evidence type="ECO:0000256" key="1">
    <source>
        <dbReference type="SAM" id="Phobius"/>
    </source>
</evidence>
<reference evidence="2 3" key="1">
    <citation type="submission" date="2019-12" db="EMBL/GenBank/DDBJ databases">
        <title>Mucilaginibacter sp. HMF7410 genome sequencing and assembly.</title>
        <authorList>
            <person name="Kang H."/>
            <person name="Cha I."/>
            <person name="Kim H."/>
            <person name="Joh K."/>
        </authorList>
    </citation>
    <scope>NUCLEOTIDE SEQUENCE [LARGE SCALE GENOMIC DNA]</scope>
    <source>
        <strain evidence="2 3">HMF7410</strain>
    </source>
</reference>
<dbReference type="Proteomes" id="UP000462014">
    <property type="component" value="Unassembled WGS sequence"/>
</dbReference>
<accession>A0A7K1SSQ7</accession>
<name>A0A7K1SSQ7_9SPHI</name>
<feature type="transmembrane region" description="Helical" evidence="1">
    <location>
        <begin position="40"/>
        <end position="59"/>
    </location>
</feature>
<keyword evidence="3" id="KW-1185">Reference proteome</keyword>
<evidence type="ECO:0000313" key="2">
    <source>
        <dbReference type="EMBL" id="MVN20343.1"/>
    </source>
</evidence>
<organism evidence="2 3">
    <name type="scientific">Mucilaginibacter arboris</name>
    <dbReference type="NCBI Taxonomy" id="2682090"/>
    <lineage>
        <taxon>Bacteria</taxon>
        <taxon>Pseudomonadati</taxon>
        <taxon>Bacteroidota</taxon>
        <taxon>Sphingobacteriia</taxon>
        <taxon>Sphingobacteriales</taxon>
        <taxon>Sphingobacteriaceae</taxon>
        <taxon>Mucilaginibacter</taxon>
    </lineage>
</organism>
<evidence type="ECO:0000313" key="3">
    <source>
        <dbReference type="Proteomes" id="UP000462014"/>
    </source>
</evidence>
<comment type="caution">
    <text evidence="2">The sequence shown here is derived from an EMBL/GenBank/DDBJ whole genome shotgun (WGS) entry which is preliminary data.</text>
</comment>
<sequence length="101" mass="11193">MNWQAILLSVFGSICAQLLNLAELSKTPKSRRPDFKDYAYWLPFIIYPVISAVIAYAYFDSKADVNKMLAIQIGASSPLIIKSLANAVPNEITSISGKRKI</sequence>
<keyword evidence="1" id="KW-1133">Transmembrane helix</keyword>
<gene>
    <name evidence="2" type="ORF">GO621_02180</name>
</gene>